<protein>
    <submittedName>
        <fullName evidence="1">14664_t:CDS:1</fullName>
    </submittedName>
</protein>
<dbReference type="EMBL" id="CAJVPU010042706">
    <property type="protein sequence ID" value="CAG8744153.1"/>
    <property type="molecule type" value="Genomic_DNA"/>
</dbReference>
<name>A0ACA9QB24_9GLOM</name>
<accession>A0ACA9QB24</accession>
<evidence type="ECO:0000313" key="2">
    <source>
        <dbReference type="Proteomes" id="UP000789702"/>
    </source>
</evidence>
<dbReference type="Proteomes" id="UP000789702">
    <property type="component" value="Unassembled WGS sequence"/>
</dbReference>
<organism evidence="1 2">
    <name type="scientific">Dentiscutata heterogama</name>
    <dbReference type="NCBI Taxonomy" id="1316150"/>
    <lineage>
        <taxon>Eukaryota</taxon>
        <taxon>Fungi</taxon>
        <taxon>Fungi incertae sedis</taxon>
        <taxon>Mucoromycota</taxon>
        <taxon>Glomeromycotina</taxon>
        <taxon>Glomeromycetes</taxon>
        <taxon>Diversisporales</taxon>
        <taxon>Gigasporaceae</taxon>
        <taxon>Dentiscutata</taxon>
    </lineage>
</organism>
<reference evidence="1" key="1">
    <citation type="submission" date="2021-06" db="EMBL/GenBank/DDBJ databases">
        <authorList>
            <person name="Kallberg Y."/>
            <person name="Tangrot J."/>
            <person name="Rosling A."/>
        </authorList>
    </citation>
    <scope>NUCLEOTIDE SEQUENCE</scope>
    <source>
        <strain evidence="1">IL203A</strain>
    </source>
</reference>
<gene>
    <name evidence="1" type="ORF">DHETER_LOCUS14236</name>
</gene>
<evidence type="ECO:0000313" key="1">
    <source>
        <dbReference type="EMBL" id="CAG8744153.1"/>
    </source>
</evidence>
<comment type="caution">
    <text evidence="1">The sequence shown here is derived from an EMBL/GenBank/DDBJ whole genome shotgun (WGS) entry which is preliminary data.</text>
</comment>
<sequence length="49" mass="5170">KEINRQLEKASPSGETSADITEQKGAETSPSQGENLPTDASSPQGIKKK</sequence>
<proteinExistence type="predicted"/>
<keyword evidence="2" id="KW-1185">Reference proteome</keyword>
<feature type="non-terminal residue" evidence="1">
    <location>
        <position position="1"/>
    </location>
</feature>